<reference evidence="1 2" key="1">
    <citation type="submission" date="2020-03" db="EMBL/GenBank/DDBJ databases">
        <title>Complete genome sequence of Shewanella sp.</title>
        <authorList>
            <person name="Kim Y.-S."/>
            <person name="Kim S.-J."/>
            <person name="Jung H.-K."/>
            <person name="Kim K.-H."/>
        </authorList>
    </citation>
    <scope>NUCLEOTIDE SEQUENCE [LARGE SCALE GENOMIC DNA]</scope>
    <source>
        <strain evidence="1 2">PN3F2</strain>
    </source>
</reference>
<organism evidence="1 2">
    <name type="scientific">Shewanella aestuarii</name>
    <dbReference type="NCBI Taxonomy" id="1028752"/>
    <lineage>
        <taxon>Bacteria</taxon>
        <taxon>Pseudomonadati</taxon>
        <taxon>Pseudomonadota</taxon>
        <taxon>Gammaproteobacteria</taxon>
        <taxon>Alteromonadales</taxon>
        <taxon>Shewanellaceae</taxon>
        <taxon>Shewanella</taxon>
    </lineage>
</organism>
<protein>
    <submittedName>
        <fullName evidence="1">Sugar ABC transporter</fullName>
    </submittedName>
</protein>
<proteinExistence type="predicted"/>
<dbReference type="PANTHER" id="PTHR35271">
    <property type="entry name" value="ABC TRANSPORTER, SUBSTRATE-BINDING LIPOPROTEIN-RELATED"/>
    <property type="match status" value="1"/>
</dbReference>
<gene>
    <name evidence="1" type="ORF">HBH39_16710</name>
</gene>
<dbReference type="KEGG" id="saes:HBH39_16710"/>
<keyword evidence="2" id="KW-1185">Reference proteome</keyword>
<evidence type="ECO:0000313" key="2">
    <source>
        <dbReference type="Proteomes" id="UP000502608"/>
    </source>
</evidence>
<dbReference type="Proteomes" id="UP000502608">
    <property type="component" value="Chromosome"/>
</dbReference>
<dbReference type="InterPro" id="IPR007487">
    <property type="entry name" value="ABC_transpt-TYRBP-like"/>
</dbReference>
<accession>A0A6G9QQ20</accession>
<sequence>MMLRSVLLVFCFIFNSVYCYGATILVIKSYHAENPWDTSYKQALEAALNAEHDMFYFEMDTKRLPESQYLAQADAAWQLYNKLKPALVILGDDNALKYMGPKLTATQTPVVYLGINANPRNYGVTQKDQISGVLERPLLKRSMVMLNAILPIKKLLVLFDSASTSKVIREDSFNNQDSLTLNGIQIDLKFIDNYSQWQSLVLSAKQQNYDAMIVGLYQALFDDSGNHVDPEQVIEWTSTHAQVPPFGFWDFSVGEQKTIGGFVISGYEQGLLASQIALQMLAGKHAIKIQTSEQGHFLFSKNQLAKWKIVLPPEIDDKSEKVN</sequence>
<name>A0A6G9QQ20_9GAMM</name>
<dbReference type="RefSeq" id="WP_167679767.1">
    <property type="nucleotide sequence ID" value="NZ_CP050313.1"/>
</dbReference>
<dbReference type="PANTHER" id="PTHR35271:SF1">
    <property type="entry name" value="ABC TRANSPORTER, SUBSTRATE-BINDING LIPOPROTEIN"/>
    <property type="match status" value="1"/>
</dbReference>
<dbReference type="EMBL" id="CP050313">
    <property type="protein sequence ID" value="QIR15911.1"/>
    <property type="molecule type" value="Genomic_DNA"/>
</dbReference>
<evidence type="ECO:0000313" key="1">
    <source>
        <dbReference type="EMBL" id="QIR15911.1"/>
    </source>
</evidence>
<dbReference type="AlphaFoldDB" id="A0A6G9QQ20"/>
<dbReference type="Gene3D" id="3.40.50.2300">
    <property type="match status" value="2"/>
</dbReference>